<sequence>MTPDSTELPATLRARLDADPLWDFALAFYGRPGVEAACLHLQDDAGVDVLELLWRLWLFHHGLAAGDFPEEVRQWQDEVTVPLRRLRRSLKAEAAERQSVAAIREHLKATELSAEREALARLEALSLAGDAVHCLPSQGVSLENVLPFCAQQQKKSHLSALRRLKAQLDPS</sequence>
<dbReference type="Proteomes" id="UP000525987">
    <property type="component" value="Unassembled WGS sequence"/>
</dbReference>
<dbReference type="AlphaFoldDB" id="A0A7W5BY87"/>
<organism evidence="1 2">
    <name type="scientific">Halomonas organivorans</name>
    <dbReference type="NCBI Taxonomy" id="257772"/>
    <lineage>
        <taxon>Bacteria</taxon>
        <taxon>Pseudomonadati</taxon>
        <taxon>Pseudomonadota</taxon>
        <taxon>Gammaproteobacteria</taxon>
        <taxon>Oceanospirillales</taxon>
        <taxon>Halomonadaceae</taxon>
        <taxon>Halomonas</taxon>
    </lineage>
</organism>
<dbReference type="EMBL" id="JACHXM010000009">
    <property type="protein sequence ID" value="MBB3141356.1"/>
    <property type="molecule type" value="Genomic_DNA"/>
</dbReference>
<comment type="caution">
    <text evidence="1">The sequence shown here is derived from an EMBL/GenBank/DDBJ whole genome shotgun (WGS) entry which is preliminary data.</text>
</comment>
<name>A0A7W5BY87_9GAMM</name>
<evidence type="ECO:0000313" key="1">
    <source>
        <dbReference type="EMBL" id="MBB3141356.1"/>
    </source>
</evidence>
<dbReference type="Pfam" id="PF09523">
    <property type="entry name" value="DUF2390"/>
    <property type="match status" value="1"/>
</dbReference>
<dbReference type="RefSeq" id="WP_183387739.1">
    <property type="nucleotide sequence ID" value="NZ_JACHXM010000009.1"/>
</dbReference>
<evidence type="ECO:0000313" key="2">
    <source>
        <dbReference type="Proteomes" id="UP000525987"/>
    </source>
</evidence>
<protein>
    <submittedName>
        <fullName evidence="1">Uncharacterized protein (TIGR02444 family)</fullName>
    </submittedName>
</protein>
<proteinExistence type="predicted"/>
<dbReference type="NCBIfam" id="TIGR02444">
    <property type="entry name" value="TIGR02444 family protein"/>
    <property type="match status" value="1"/>
</dbReference>
<keyword evidence="2" id="KW-1185">Reference proteome</keyword>
<gene>
    <name evidence="1" type="ORF">FHR96_002235</name>
</gene>
<accession>A0A7W5BY87</accession>
<dbReference type="InterPro" id="IPR012659">
    <property type="entry name" value="CHP02444"/>
</dbReference>
<reference evidence="1 2" key="1">
    <citation type="submission" date="2020-08" db="EMBL/GenBank/DDBJ databases">
        <title>Genomic Encyclopedia of Type Strains, Phase III (KMG-III): the genomes of soil and plant-associated and newly described type strains.</title>
        <authorList>
            <person name="Whitman W."/>
        </authorList>
    </citation>
    <scope>NUCLEOTIDE SEQUENCE [LARGE SCALE GENOMIC DNA]</scope>
    <source>
        <strain evidence="1 2">CECT 5995</strain>
    </source>
</reference>